<dbReference type="KEGG" id="crq:GCK72_024888"/>
<dbReference type="CTD" id="9825363"/>
<protein>
    <recommendedName>
        <fullName evidence="3">SH2 domain-containing protein</fullName>
    </recommendedName>
</protein>
<dbReference type="AlphaFoldDB" id="A0A6A5G0Y8"/>
<comment type="caution">
    <text evidence="1">The sequence shown here is derived from an EMBL/GenBank/DDBJ whole genome shotgun (WGS) entry which is preliminary data.</text>
</comment>
<dbReference type="EMBL" id="WUAV01000006">
    <property type="protein sequence ID" value="KAF1748421.1"/>
    <property type="molecule type" value="Genomic_DNA"/>
</dbReference>
<reference evidence="1 2" key="1">
    <citation type="submission" date="2019-12" db="EMBL/GenBank/DDBJ databases">
        <title>Chromosome-level assembly of the Caenorhabditis remanei genome.</title>
        <authorList>
            <person name="Teterina A.A."/>
            <person name="Willis J.H."/>
            <person name="Phillips P.C."/>
        </authorList>
    </citation>
    <scope>NUCLEOTIDE SEQUENCE [LARGE SCALE GENOMIC DNA]</scope>
    <source>
        <strain evidence="1 2">PX506</strain>
        <tissue evidence="1">Whole organism</tissue>
    </source>
</reference>
<accession>A0A6A5G0Y8</accession>
<dbReference type="InterPro" id="IPR036860">
    <property type="entry name" value="SH2_dom_sf"/>
</dbReference>
<sequence>MFKATINDWLIRLKLKSAHVIFDNEEEENIGKPRGPIGHPDYWDKALCEEGKGGRAGFTLVKVGSKEWNKEMKKIELKAEFHFYTDAYKKKDLDQDWLHDGKKVCEAEILILLRNQPGTFLVTRRKGVGSEYMLHSCGENGRVYVRKIATGPHKNRWCYTVREAIVYSVSISGLIDYLKEKEIKLNGAVLDKHVARTPCYECKEIFCQCPST</sequence>
<organism evidence="1 2">
    <name type="scientific">Caenorhabditis remanei</name>
    <name type="common">Caenorhabditis vulgaris</name>
    <dbReference type="NCBI Taxonomy" id="31234"/>
    <lineage>
        <taxon>Eukaryota</taxon>
        <taxon>Metazoa</taxon>
        <taxon>Ecdysozoa</taxon>
        <taxon>Nematoda</taxon>
        <taxon>Chromadorea</taxon>
        <taxon>Rhabditida</taxon>
        <taxon>Rhabditina</taxon>
        <taxon>Rhabditomorpha</taxon>
        <taxon>Rhabditoidea</taxon>
        <taxon>Rhabditidae</taxon>
        <taxon>Peloderinae</taxon>
        <taxon>Caenorhabditis</taxon>
    </lineage>
</organism>
<dbReference type="SUPFAM" id="SSF55550">
    <property type="entry name" value="SH2 domain"/>
    <property type="match status" value="1"/>
</dbReference>
<evidence type="ECO:0000313" key="2">
    <source>
        <dbReference type="Proteomes" id="UP000483820"/>
    </source>
</evidence>
<dbReference type="CDD" id="cd00173">
    <property type="entry name" value="SH2"/>
    <property type="match status" value="1"/>
</dbReference>
<evidence type="ECO:0000313" key="1">
    <source>
        <dbReference type="EMBL" id="KAF1748421.1"/>
    </source>
</evidence>
<name>A0A6A5G0Y8_CAERE</name>
<dbReference type="GeneID" id="9825363"/>
<proteinExistence type="predicted"/>
<dbReference type="Proteomes" id="UP000483820">
    <property type="component" value="Chromosome X"/>
</dbReference>
<evidence type="ECO:0008006" key="3">
    <source>
        <dbReference type="Google" id="ProtNLM"/>
    </source>
</evidence>
<dbReference type="RefSeq" id="XP_003117768.2">
    <property type="nucleotide sequence ID" value="XM_003117720.2"/>
</dbReference>
<gene>
    <name evidence="1" type="ORF">GCK72_024888</name>
</gene>